<accession>A0A377H4P8</accession>
<evidence type="ECO:0000313" key="2">
    <source>
        <dbReference type="Proteomes" id="UP000254232"/>
    </source>
</evidence>
<dbReference type="Pfam" id="PF25680">
    <property type="entry name" value="Mom"/>
    <property type="match status" value="1"/>
</dbReference>
<protein>
    <submittedName>
        <fullName evidence="1">Uncharacterized protein</fullName>
    </submittedName>
</protein>
<dbReference type="AlphaFoldDB" id="A0A377H4P8"/>
<dbReference type="EMBL" id="UGGZ01000001">
    <property type="protein sequence ID" value="STO37586.1"/>
    <property type="molecule type" value="Genomic_DNA"/>
</dbReference>
<proteinExistence type="predicted"/>
<dbReference type="Proteomes" id="UP000254232">
    <property type="component" value="Unassembled WGS sequence"/>
</dbReference>
<sequence>MASAKDILVKPIKSSAANALVKKVHYSGKVVQNSSLHFGVFLNGKLEGVMSFGSPMDKRKVLPLVKDTKWNGMLELNRMAFSDVLPRNSESRALSIAFRLIKKHYPHIEWILSFSDGTQCGDGTIYRASGFILTQINPNKTLLEFPDGTRIANMTLTANWDNSSVASLCQRLGVPVKARSIGEWRALGGKPLKGFQLRYIYFLNPKAKDRLTCDILPFSEIERMGAGMYKGVKK</sequence>
<dbReference type="RefSeq" id="WP_018346249.1">
    <property type="nucleotide sequence ID" value="NZ_UGGZ01000001.1"/>
</dbReference>
<dbReference type="GeneID" id="77263203"/>
<gene>
    <name evidence="1" type="ORF">NCTC11413_00699</name>
</gene>
<reference evidence="1 2" key="1">
    <citation type="submission" date="2018-06" db="EMBL/GenBank/DDBJ databases">
        <authorList>
            <consortium name="Pathogen Informatics"/>
            <person name="Doyle S."/>
        </authorList>
    </citation>
    <scope>NUCLEOTIDE SEQUENCE [LARGE SCALE GENOMIC DNA]</scope>
    <source>
        <strain evidence="1 2">NCTC11413</strain>
    </source>
</reference>
<evidence type="ECO:0000313" key="1">
    <source>
        <dbReference type="EMBL" id="STO37586.1"/>
    </source>
</evidence>
<name>A0A377H4P8_9PAST</name>
<dbReference type="InterPro" id="IPR057895">
    <property type="entry name" value="Mom"/>
</dbReference>
<organism evidence="1 2">
    <name type="scientific">Gallibacterium anatis</name>
    <dbReference type="NCBI Taxonomy" id="750"/>
    <lineage>
        <taxon>Bacteria</taxon>
        <taxon>Pseudomonadati</taxon>
        <taxon>Pseudomonadota</taxon>
        <taxon>Gammaproteobacteria</taxon>
        <taxon>Pasteurellales</taxon>
        <taxon>Pasteurellaceae</taxon>
        <taxon>Gallibacterium</taxon>
    </lineage>
</organism>